<dbReference type="InterPro" id="IPR005135">
    <property type="entry name" value="Endo/exonuclease/phosphatase"/>
</dbReference>
<accession>A0A8R1YU81</accession>
<reference evidence="1" key="2">
    <citation type="submission" date="2022-06" db="UniProtKB">
        <authorList>
            <consortium name="EnsemblMetazoa"/>
        </authorList>
    </citation>
    <scope>IDENTIFICATION</scope>
    <source>
        <strain evidence="1">PS312</strain>
    </source>
</reference>
<evidence type="ECO:0000313" key="1">
    <source>
        <dbReference type="EnsemblMetazoa" id="PPA36526.1"/>
    </source>
</evidence>
<dbReference type="EnsemblMetazoa" id="PPA36526.1">
    <property type="protein sequence ID" value="PPA36526.1"/>
    <property type="gene ID" value="WBGene00274895"/>
</dbReference>
<dbReference type="InterPro" id="IPR036691">
    <property type="entry name" value="Endo/exonu/phosph_ase_sf"/>
</dbReference>
<dbReference type="GO" id="GO:0003824">
    <property type="term" value="F:catalytic activity"/>
    <property type="evidence" value="ECO:0007669"/>
    <property type="project" value="InterPro"/>
</dbReference>
<organism evidence="1 2">
    <name type="scientific">Pristionchus pacificus</name>
    <name type="common">Parasitic nematode worm</name>
    <dbReference type="NCBI Taxonomy" id="54126"/>
    <lineage>
        <taxon>Eukaryota</taxon>
        <taxon>Metazoa</taxon>
        <taxon>Ecdysozoa</taxon>
        <taxon>Nematoda</taxon>
        <taxon>Chromadorea</taxon>
        <taxon>Rhabditida</taxon>
        <taxon>Rhabditina</taxon>
        <taxon>Diplogasteromorpha</taxon>
        <taxon>Diplogasteroidea</taxon>
        <taxon>Neodiplogasteridae</taxon>
        <taxon>Pristionchus</taxon>
    </lineage>
</organism>
<dbReference type="AlphaFoldDB" id="A0A2A6CYQ0"/>
<gene>
    <name evidence="1" type="primary">WBGene00274895</name>
</gene>
<evidence type="ECO:0000313" key="2">
    <source>
        <dbReference type="Proteomes" id="UP000005239"/>
    </source>
</evidence>
<dbReference type="OrthoDB" id="8197232at2759"/>
<accession>A0A2A6CYQ0</accession>
<dbReference type="Proteomes" id="UP000005239">
    <property type="component" value="Unassembled WGS sequence"/>
</dbReference>
<reference evidence="2" key="1">
    <citation type="journal article" date="2008" name="Nat. Genet.">
        <title>The Pristionchus pacificus genome provides a unique perspective on nematode lifestyle and parasitism.</title>
        <authorList>
            <person name="Dieterich C."/>
            <person name="Clifton S.W."/>
            <person name="Schuster L.N."/>
            <person name="Chinwalla A."/>
            <person name="Delehaunty K."/>
            <person name="Dinkelacker I."/>
            <person name="Fulton L."/>
            <person name="Fulton R."/>
            <person name="Godfrey J."/>
            <person name="Minx P."/>
            <person name="Mitreva M."/>
            <person name="Roeseler W."/>
            <person name="Tian H."/>
            <person name="Witte H."/>
            <person name="Yang S.P."/>
            <person name="Wilson R.K."/>
            <person name="Sommer R.J."/>
        </authorList>
    </citation>
    <scope>NUCLEOTIDE SEQUENCE [LARGE SCALE GENOMIC DNA]</scope>
    <source>
        <strain evidence="2">PS312</strain>
    </source>
</reference>
<dbReference type="Pfam" id="PF03372">
    <property type="entry name" value="Exo_endo_phos"/>
    <property type="match status" value="1"/>
</dbReference>
<dbReference type="SUPFAM" id="SSF56219">
    <property type="entry name" value="DNase I-like"/>
    <property type="match status" value="1"/>
</dbReference>
<dbReference type="PRINTS" id="PR01345">
    <property type="entry name" value="CERVTRCPTASE"/>
</dbReference>
<dbReference type="PANTHER" id="PTHR33395:SF21">
    <property type="entry name" value="PERICARDIN"/>
    <property type="match status" value="1"/>
</dbReference>
<protein>
    <submittedName>
        <fullName evidence="1">Uncharacterized protein</fullName>
    </submittedName>
</protein>
<sequence>MLKIDKPDIVFISESWLTSRIPSSLLIGDLPYLAVRRDRAKGRGGGTLIIIRDHFHFSIVQSIHDTIECLSIDLLTSSSTFIRLCLVYRPPSYSTSQTETLVECLSDLLSTSSYPIIFVGDFNSDIISSTIPPSEISLHSFVSTSDLTHLIRNPTRNTRCIDWLLASDSSIVHNPSVIPSFPSSDHFGISFSLDSTCLPPSQSLIRDFARANYDAMSTFLEHFDWFTLFSHDPHPEPMYCNFVSVIQHAIDLFVPYHRPKPIVSSYPSHIQNLIRHRNILFSKIHLPSVRPQYEKCSRDLLFQIKKWNQFCEHKKLKNSKDLYRHIRSLTSPKVSIPKELIDSSGTTVSGVLNIANLIASRFASHFTLDDGFLPTIPSHPLTPFLCNVSFLPHEVHKALKQLSPSCSKGHDNIPQIVFRKCAQAISLPLCDIYNISMQSGVVPSLWKLSLITPLPKPDKNPKLAESYRPISILSPASKTMERLVKQKLAPYLFRFDIIPKYQHGFRSDAIHSWTVLNQLSLSESKCTHLHIGSSPIPQFSINNVPLVTVPQQRDLGVQVIPSLLNRASIEDRVKKATTVMNIMLRSVSVNNPAILIKCFRTYVLPHIEFASPFWNPYIKKESQKLEKIQEKITRILFYRCFPSPSYPHGLPSYPKRLSYLGLPALFERRVIYDLVLARRIMNGDTLLDRNRFFTFTPLRCRTNNFGIYIEHTKSTPRYHCFSRRVSRIYNALPSHIHLSPSITVFKKRLSKLEFDFSKYIFR</sequence>
<dbReference type="Gene3D" id="3.60.10.10">
    <property type="entry name" value="Endonuclease/exonuclease/phosphatase"/>
    <property type="match status" value="1"/>
</dbReference>
<dbReference type="GO" id="GO:0061343">
    <property type="term" value="P:cell adhesion involved in heart morphogenesis"/>
    <property type="evidence" value="ECO:0000318"/>
    <property type="project" value="GO_Central"/>
</dbReference>
<dbReference type="PANTHER" id="PTHR33395">
    <property type="entry name" value="TRANSCRIPTASE, PUTATIVE-RELATED-RELATED"/>
    <property type="match status" value="1"/>
</dbReference>
<keyword evidence="2" id="KW-1185">Reference proteome</keyword>
<name>A0A2A6CYQ0_PRIPA</name>
<proteinExistence type="predicted"/>
<dbReference type="GO" id="GO:0007508">
    <property type="term" value="P:larval heart development"/>
    <property type="evidence" value="ECO:0000318"/>
    <property type="project" value="GO_Central"/>
</dbReference>
<dbReference type="GO" id="GO:0031012">
    <property type="term" value="C:extracellular matrix"/>
    <property type="evidence" value="ECO:0000318"/>
    <property type="project" value="GO_Central"/>
</dbReference>